<evidence type="ECO:0000313" key="6">
    <source>
        <dbReference type="Proteomes" id="UP000249497"/>
    </source>
</evidence>
<feature type="repeat" description="ANK" evidence="3">
    <location>
        <begin position="7"/>
        <end position="39"/>
    </location>
</feature>
<dbReference type="Proteomes" id="UP000249497">
    <property type="component" value="Unassembled WGS sequence"/>
</dbReference>
<feature type="repeat" description="ANK" evidence="3">
    <location>
        <begin position="107"/>
        <end position="139"/>
    </location>
</feature>
<evidence type="ECO:0000256" key="1">
    <source>
        <dbReference type="ARBA" id="ARBA00022737"/>
    </source>
</evidence>
<dbReference type="PROSITE" id="PS50088">
    <property type="entry name" value="ANK_REPEAT"/>
    <property type="match status" value="6"/>
</dbReference>
<feature type="repeat" description="ANK" evidence="3">
    <location>
        <begin position="255"/>
        <end position="287"/>
    </location>
</feature>
<evidence type="ECO:0000313" key="5">
    <source>
        <dbReference type="EMBL" id="RAH78500.1"/>
    </source>
</evidence>
<dbReference type="InterPro" id="IPR002110">
    <property type="entry name" value="Ankyrin_rpt"/>
</dbReference>
<evidence type="ECO:0000256" key="3">
    <source>
        <dbReference type="PROSITE-ProRule" id="PRU00023"/>
    </source>
</evidence>
<dbReference type="PANTHER" id="PTHR24198:SF165">
    <property type="entry name" value="ANKYRIN REPEAT-CONTAINING PROTEIN-RELATED"/>
    <property type="match status" value="1"/>
</dbReference>
<proteinExistence type="predicted"/>
<feature type="repeat" description="ANK" evidence="3">
    <location>
        <begin position="220"/>
        <end position="254"/>
    </location>
</feature>
<keyword evidence="6" id="KW-1185">Reference proteome</keyword>
<name>A0A8T8WS51_ASPJA</name>
<dbReference type="SUPFAM" id="SSF48403">
    <property type="entry name" value="Ankyrin repeat"/>
    <property type="match status" value="1"/>
</dbReference>
<dbReference type="PROSITE" id="PS50297">
    <property type="entry name" value="ANK_REP_REGION"/>
    <property type="match status" value="4"/>
</dbReference>
<dbReference type="InterPro" id="IPR036770">
    <property type="entry name" value="Ankyrin_rpt-contain_sf"/>
</dbReference>
<dbReference type="Gene3D" id="1.25.40.20">
    <property type="entry name" value="Ankyrin repeat-containing domain"/>
    <property type="match status" value="2"/>
</dbReference>
<feature type="repeat" description="ANK" evidence="3">
    <location>
        <begin position="73"/>
        <end position="106"/>
    </location>
</feature>
<keyword evidence="2 3" id="KW-0040">ANK repeat</keyword>
<dbReference type="SMART" id="SM00248">
    <property type="entry name" value="ANK"/>
    <property type="match status" value="7"/>
</dbReference>
<accession>A0A8T8WS51</accession>
<gene>
    <name evidence="5" type="ORF">BO86DRAFT_382127</name>
</gene>
<sequence length="380" mass="40451">MNAFNKDGLTPLQLAAKTDNCEALAILLEHGAKVEACSLQGSRAIHIAAAEGNWIAFDILVIGKADINAWDQDGESLLHKQARHASTTTIATHLLQKGANVEACTSQGYTPLQCAAMSGNRTMFFFLLMNGGKIDVQTPKGESLLHITPPSSQDCLDILVTLLDLGLDPKALCSRGWTPLHQTVFMGTGAPDIEFDKTSEFIDTLLEHGVEIDTVASSPRGETPLHLAIIASIPRPSLVSFLVSRGASVNRMTSEGKTPLHLAAEKGRNSLFRALLAAGADLTIKIPGGTEDGDEEDGGQTPLDIARKHPLGALWFDDTGNLQLSLEQSQCGSLATPIEDIDTESDTDDETGGSTLVEDDVSQWKSVSSTQIVSVVKSTV</sequence>
<dbReference type="RefSeq" id="XP_025524394.1">
    <property type="nucleotide sequence ID" value="XM_025670798.1"/>
</dbReference>
<evidence type="ECO:0000256" key="4">
    <source>
        <dbReference type="SAM" id="MobiDB-lite"/>
    </source>
</evidence>
<reference evidence="5 6" key="1">
    <citation type="submission" date="2018-02" db="EMBL/GenBank/DDBJ databases">
        <title>The genomes of Aspergillus section Nigri reveals drivers in fungal speciation.</title>
        <authorList>
            <consortium name="DOE Joint Genome Institute"/>
            <person name="Vesth T.C."/>
            <person name="Nybo J."/>
            <person name="Theobald S."/>
            <person name="Brandl J."/>
            <person name="Frisvad J.C."/>
            <person name="Nielsen K.F."/>
            <person name="Lyhne E.K."/>
            <person name="Kogle M.E."/>
            <person name="Kuo A."/>
            <person name="Riley R."/>
            <person name="Clum A."/>
            <person name="Nolan M."/>
            <person name="Lipzen A."/>
            <person name="Salamov A."/>
            <person name="Henrissat B."/>
            <person name="Wiebenga A."/>
            <person name="De vries R.P."/>
            <person name="Grigoriev I.V."/>
            <person name="Mortensen U.H."/>
            <person name="Andersen M.R."/>
            <person name="Baker S.E."/>
        </authorList>
    </citation>
    <scope>NUCLEOTIDE SEQUENCE [LARGE SCALE GENOMIC DNA]</scope>
    <source>
        <strain evidence="5 6">CBS 114.51</strain>
    </source>
</reference>
<feature type="repeat" description="ANK" evidence="3">
    <location>
        <begin position="40"/>
        <end position="72"/>
    </location>
</feature>
<dbReference type="PANTHER" id="PTHR24198">
    <property type="entry name" value="ANKYRIN REPEAT AND PROTEIN KINASE DOMAIN-CONTAINING PROTEIN"/>
    <property type="match status" value="1"/>
</dbReference>
<dbReference type="GeneID" id="37174490"/>
<dbReference type="EMBL" id="KZ824826">
    <property type="protein sequence ID" value="RAH78500.1"/>
    <property type="molecule type" value="Genomic_DNA"/>
</dbReference>
<organism evidence="5 6">
    <name type="scientific">Aspergillus japonicus CBS 114.51</name>
    <dbReference type="NCBI Taxonomy" id="1448312"/>
    <lineage>
        <taxon>Eukaryota</taxon>
        <taxon>Fungi</taxon>
        <taxon>Dikarya</taxon>
        <taxon>Ascomycota</taxon>
        <taxon>Pezizomycotina</taxon>
        <taxon>Eurotiomycetes</taxon>
        <taxon>Eurotiomycetidae</taxon>
        <taxon>Eurotiales</taxon>
        <taxon>Aspergillaceae</taxon>
        <taxon>Aspergillus</taxon>
        <taxon>Aspergillus subgen. Circumdati</taxon>
    </lineage>
</organism>
<protein>
    <submittedName>
        <fullName evidence="5">Ankyrin</fullName>
    </submittedName>
</protein>
<feature type="compositionally biased region" description="Acidic residues" evidence="4">
    <location>
        <begin position="339"/>
        <end position="354"/>
    </location>
</feature>
<dbReference type="OrthoDB" id="1577640at2759"/>
<keyword evidence="1" id="KW-0677">Repeat</keyword>
<dbReference type="AlphaFoldDB" id="A0A8T8WS51"/>
<dbReference type="Pfam" id="PF12796">
    <property type="entry name" value="Ank_2"/>
    <property type="match status" value="2"/>
</dbReference>
<dbReference type="Pfam" id="PF00023">
    <property type="entry name" value="Ank"/>
    <property type="match status" value="1"/>
</dbReference>
<feature type="region of interest" description="Disordered" evidence="4">
    <location>
        <begin position="335"/>
        <end position="354"/>
    </location>
</feature>
<evidence type="ECO:0000256" key="2">
    <source>
        <dbReference type="ARBA" id="ARBA00023043"/>
    </source>
</evidence>